<evidence type="ECO:0000313" key="2">
    <source>
        <dbReference type="EMBL" id="MDA0141641.1"/>
    </source>
</evidence>
<gene>
    <name evidence="2" type="ORF">OJ962_29380</name>
</gene>
<feature type="transmembrane region" description="Helical" evidence="1">
    <location>
        <begin position="21"/>
        <end position="42"/>
    </location>
</feature>
<feature type="transmembrane region" description="Helical" evidence="1">
    <location>
        <begin position="48"/>
        <end position="68"/>
    </location>
</feature>
<feature type="transmembrane region" description="Helical" evidence="1">
    <location>
        <begin position="163"/>
        <end position="185"/>
    </location>
</feature>
<protein>
    <submittedName>
        <fullName evidence="2">Uncharacterized protein</fullName>
    </submittedName>
</protein>
<accession>A0ABT4RSS1</accession>
<feature type="transmembrane region" description="Helical" evidence="1">
    <location>
        <begin position="130"/>
        <end position="151"/>
    </location>
</feature>
<dbReference type="Proteomes" id="UP001147700">
    <property type="component" value="Unassembled WGS sequence"/>
</dbReference>
<reference evidence="2" key="1">
    <citation type="submission" date="2022-10" db="EMBL/GenBank/DDBJ databases">
        <title>The WGS of Solirubrobacter sp. CPCC 204708.</title>
        <authorList>
            <person name="Jiang Z."/>
        </authorList>
    </citation>
    <scope>NUCLEOTIDE SEQUENCE</scope>
    <source>
        <strain evidence="2">CPCC 204708</strain>
    </source>
</reference>
<evidence type="ECO:0000256" key="1">
    <source>
        <dbReference type="SAM" id="Phobius"/>
    </source>
</evidence>
<feature type="transmembrane region" description="Helical" evidence="1">
    <location>
        <begin position="271"/>
        <end position="290"/>
    </location>
</feature>
<feature type="transmembrane region" description="Helical" evidence="1">
    <location>
        <begin position="245"/>
        <end position="262"/>
    </location>
</feature>
<keyword evidence="1" id="KW-0812">Transmembrane</keyword>
<proteinExistence type="predicted"/>
<comment type="caution">
    <text evidence="2">The sequence shown here is derived from an EMBL/GenBank/DDBJ whole genome shotgun (WGS) entry which is preliminary data.</text>
</comment>
<dbReference type="EMBL" id="JAPCID010000061">
    <property type="protein sequence ID" value="MDA0141641.1"/>
    <property type="molecule type" value="Genomic_DNA"/>
</dbReference>
<evidence type="ECO:0000313" key="3">
    <source>
        <dbReference type="Proteomes" id="UP001147700"/>
    </source>
</evidence>
<keyword evidence="1" id="KW-1133">Transmembrane helix</keyword>
<name>A0ABT4RSS1_9ACTN</name>
<feature type="transmembrane region" description="Helical" evidence="1">
    <location>
        <begin position="302"/>
        <end position="320"/>
    </location>
</feature>
<keyword evidence="1" id="KW-0472">Membrane</keyword>
<dbReference type="RefSeq" id="WP_202954048.1">
    <property type="nucleotide sequence ID" value="NZ_JAPCID010000061.1"/>
</dbReference>
<feature type="transmembrane region" description="Helical" evidence="1">
    <location>
        <begin position="80"/>
        <end position="98"/>
    </location>
</feature>
<sequence>MDRGRMCGAPARPIIAVVQRAFAIVSLLIAAAVGAELLAAYNDTTGRPLALLGNLVFFAALYGCPALLIREYARRTGRGWPAIVLLSAAAGLVQAGLLDQSLFAERYGEVRGWEASFRATAIEPLGVSAYMAQGFVLGHVVYSFCAPIALVEAMVPSIARTGWLGRGGVVAATLLWALVAAAIVADSGHATLPELVATLALIGVLVAGAARAGRARGAGTPRARTALAVGLLAATAHALMPATWAGTAGALVVAAAAGVWVARREWDLRSAAALAVGALLSRGALAFTYFPVVGETPAGAKYAHNVGMLALLAVAGAYALRPLRPRRRSSPPAAPARPPGRA</sequence>
<organism evidence="2 3">
    <name type="scientific">Solirubrobacter deserti</name>
    <dbReference type="NCBI Taxonomy" id="2282478"/>
    <lineage>
        <taxon>Bacteria</taxon>
        <taxon>Bacillati</taxon>
        <taxon>Actinomycetota</taxon>
        <taxon>Thermoleophilia</taxon>
        <taxon>Solirubrobacterales</taxon>
        <taxon>Solirubrobacteraceae</taxon>
        <taxon>Solirubrobacter</taxon>
    </lineage>
</organism>
<keyword evidence="3" id="KW-1185">Reference proteome</keyword>